<dbReference type="GO" id="GO:0006260">
    <property type="term" value="P:DNA replication"/>
    <property type="evidence" value="ECO:0007669"/>
    <property type="project" value="UniProtKB-KW"/>
</dbReference>
<comment type="similarity">
    <text evidence="1 10">Belongs to the peptidase M24 family. SPT16 subfamily.</text>
</comment>
<proteinExistence type="inferred from homology"/>
<dbReference type="GO" id="GO:0035101">
    <property type="term" value="C:FACT complex"/>
    <property type="evidence" value="ECO:0007669"/>
    <property type="project" value="UniProtKB-UniRule"/>
</dbReference>
<evidence type="ECO:0000256" key="2">
    <source>
        <dbReference type="ARBA" id="ARBA00022454"/>
    </source>
</evidence>
<dbReference type="AlphaFoldDB" id="A0A1R2BVX8"/>
<evidence type="ECO:0000259" key="12">
    <source>
        <dbReference type="SMART" id="SM01286"/>
    </source>
</evidence>
<evidence type="ECO:0000313" key="15">
    <source>
        <dbReference type="Proteomes" id="UP000187209"/>
    </source>
</evidence>
<dbReference type="SMART" id="SM01286">
    <property type="entry name" value="SPT16"/>
    <property type="match status" value="1"/>
</dbReference>
<sequence>MESAEKAGKLMEKLFVVAIEKVETIIDEELKESHEAVAKEIESAFGSAVRKLGYSPSSCAFLSAQVQSGGNFDAKKPNDSLILSGDLVFISIRVSVDSCEVHCVRTIIINPTDDVKKAYNFLYDLSQSASALQKATPLSTFCSKLRSVAENKDPDLTKYLPANLGYGSKGKSIEDSSKDMTIPGEVYTIALTLSGFPVLDGFKSQRSPISIAIYDSYFIQEIGNCKLLTETVKEFQDISYSLEDEEKPSQKIDIAELKNSGVVRSSRLRHQVNSEQLEKDRKRKERQVQLRQEKQEELKRRFSGYDADNRRGTTQQKSLCEVVAYSSRENFPEAARKNQIYVDTRHESVLLPIQGQIVPFHVSTIKNVSKNEEGKHFYLRINFLHPGVGIIKDSKYILPELKEPNNFYIKELTFRSSNPRNLNNSFKTLKELIKKVKAMEVEEKEKGTLIDQEKLIMIKGKRPSLQDVTIRPNISGKKTQGSLEGHQNGIRFTSNKGDKVDIIYSNIKHAVFQPVENELIVLIHFRLKNSIMVGSKKTTDVQFYTEAGIQSDDLDMRRRAGMDLDEIQAEQRERKFKEKLNKEFKNFVESVQAISGETIDFDIPYRELGFHGVPYRSNVFIMPSVNCLVSLIDQPFFVISLSDIEVAHFERVQFTLKNFDLVLIFKDYSITPIRICTIPAEFLESIKDWLNDIDIVYSESLNPLNWGNVMKEITRDLQGFIEEGGWDFLQESDNEGESGQSDDELEVDSEFNEEDVGSEFEDDESEFSDESEEENDDESEADFDSEDESGLEWDELEAQAKKMDAKKNPKVIKEVKPSNKRTKK</sequence>
<dbReference type="Gene3D" id="2.30.29.210">
    <property type="entry name" value="FACT complex subunit Spt16p/Cdc68p"/>
    <property type="match status" value="1"/>
</dbReference>
<dbReference type="InterPro" id="IPR040258">
    <property type="entry name" value="Spt16"/>
</dbReference>
<organism evidence="14 15">
    <name type="scientific">Stentor coeruleus</name>
    <dbReference type="NCBI Taxonomy" id="5963"/>
    <lineage>
        <taxon>Eukaryota</taxon>
        <taxon>Sar</taxon>
        <taxon>Alveolata</taxon>
        <taxon>Ciliophora</taxon>
        <taxon>Postciliodesmatophora</taxon>
        <taxon>Heterotrichea</taxon>
        <taxon>Heterotrichida</taxon>
        <taxon>Stentoridae</taxon>
        <taxon>Stentor</taxon>
    </lineage>
</organism>
<reference evidence="14 15" key="1">
    <citation type="submission" date="2016-11" db="EMBL/GenBank/DDBJ databases">
        <title>The macronuclear genome of Stentor coeruleus: a giant cell with tiny introns.</title>
        <authorList>
            <person name="Slabodnick M."/>
            <person name="Ruby J.G."/>
            <person name="Reiff S.B."/>
            <person name="Swart E.C."/>
            <person name="Gosai S."/>
            <person name="Prabakaran S."/>
            <person name="Witkowska E."/>
            <person name="Larue G.E."/>
            <person name="Fisher S."/>
            <person name="Freeman R.M."/>
            <person name="Gunawardena J."/>
            <person name="Chu W."/>
            <person name="Stover N.A."/>
            <person name="Gregory B.D."/>
            <person name="Nowacki M."/>
            <person name="Derisi J."/>
            <person name="Roy S.W."/>
            <person name="Marshall W.F."/>
            <person name="Sood P."/>
        </authorList>
    </citation>
    <scope>NUCLEOTIDE SEQUENCE [LARGE SCALE GENOMIC DNA]</scope>
    <source>
        <strain evidence="14">WM001</strain>
    </source>
</reference>
<evidence type="ECO:0000256" key="4">
    <source>
        <dbReference type="ARBA" id="ARBA00022763"/>
    </source>
</evidence>
<evidence type="ECO:0000256" key="8">
    <source>
        <dbReference type="ARBA" id="ARBA00023204"/>
    </source>
</evidence>
<evidence type="ECO:0000256" key="7">
    <source>
        <dbReference type="ARBA" id="ARBA00023163"/>
    </source>
</evidence>
<keyword evidence="3 10" id="KW-0235">DNA replication</keyword>
<dbReference type="SMART" id="SM01287">
    <property type="entry name" value="Rtt106"/>
    <property type="match status" value="1"/>
</dbReference>
<dbReference type="Proteomes" id="UP000187209">
    <property type="component" value="Unassembled WGS sequence"/>
</dbReference>
<comment type="subunit">
    <text evidence="10">Component of the FACT complex.</text>
</comment>
<feature type="region of interest" description="Disordered" evidence="11">
    <location>
        <begin position="268"/>
        <end position="313"/>
    </location>
</feature>
<keyword evidence="9 10" id="KW-0539">Nucleus</keyword>
<dbReference type="InterPro" id="IPR048969">
    <property type="entry name" value="FACT_SPT16_C"/>
</dbReference>
<dbReference type="EMBL" id="MPUH01000400">
    <property type="protein sequence ID" value="OMJ80973.1"/>
    <property type="molecule type" value="Genomic_DNA"/>
</dbReference>
<keyword evidence="2 10" id="KW-0158">Chromosome</keyword>
<dbReference type="OrthoDB" id="10251642at2759"/>
<evidence type="ECO:0000256" key="9">
    <source>
        <dbReference type="ARBA" id="ARBA00023242"/>
    </source>
</evidence>
<keyword evidence="8 10" id="KW-0234">DNA repair</keyword>
<dbReference type="PANTHER" id="PTHR13980">
    <property type="entry name" value="CDC68 RELATED"/>
    <property type="match status" value="1"/>
</dbReference>
<dbReference type="InterPro" id="IPR013953">
    <property type="entry name" value="FACT_SPT16_M"/>
</dbReference>
<feature type="domain" description="FACT complex subunit SPT16 middle" evidence="12">
    <location>
        <begin position="340"/>
        <end position="492"/>
    </location>
</feature>
<feature type="compositionally biased region" description="Basic and acidic residues" evidence="11">
    <location>
        <begin position="276"/>
        <end position="300"/>
    </location>
</feature>
<comment type="caution">
    <text evidence="14">The sequence shown here is derived from an EMBL/GenBank/DDBJ whole genome shotgun (WGS) entry which is preliminary data.</text>
</comment>
<dbReference type="PANTHER" id="PTHR13980:SF15">
    <property type="entry name" value="FACT COMPLEX SUBUNIT SPT16"/>
    <property type="match status" value="1"/>
</dbReference>
<dbReference type="Pfam" id="PF24824">
    <property type="entry name" value="PH_SPT16"/>
    <property type="match status" value="1"/>
</dbReference>
<evidence type="ECO:0000256" key="1">
    <source>
        <dbReference type="ARBA" id="ARBA00010779"/>
    </source>
</evidence>
<feature type="compositionally biased region" description="Basic and acidic residues" evidence="11">
    <location>
        <begin position="798"/>
        <end position="817"/>
    </location>
</feature>
<dbReference type="Gene3D" id="2.30.29.30">
    <property type="entry name" value="Pleckstrin-homology domain (PH domain)/Phosphotyrosine-binding domain (PTB)"/>
    <property type="match status" value="1"/>
</dbReference>
<dbReference type="FunFam" id="2.30.29.210:FF:000001">
    <property type="entry name" value="FACT complex subunit spt16"/>
    <property type="match status" value="1"/>
</dbReference>
<evidence type="ECO:0000313" key="14">
    <source>
        <dbReference type="EMBL" id="OMJ80973.1"/>
    </source>
</evidence>
<evidence type="ECO:0000259" key="13">
    <source>
        <dbReference type="SMART" id="SM01287"/>
    </source>
</evidence>
<evidence type="ECO:0000256" key="11">
    <source>
        <dbReference type="SAM" id="MobiDB-lite"/>
    </source>
</evidence>
<dbReference type="InterPro" id="IPR036005">
    <property type="entry name" value="Creatinase/aminopeptidase-like"/>
</dbReference>
<dbReference type="GO" id="GO:0006281">
    <property type="term" value="P:DNA repair"/>
    <property type="evidence" value="ECO:0007669"/>
    <property type="project" value="UniProtKB-UniRule"/>
</dbReference>
<dbReference type="Pfam" id="PF08512">
    <property type="entry name" value="Rttp106-like_middle"/>
    <property type="match status" value="1"/>
</dbReference>
<dbReference type="FunFam" id="2.30.29.30:FF:000017">
    <property type="entry name" value="FACT complex subunit SPT16"/>
    <property type="match status" value="1"/>
</dbReference>
<dbReference type="InterPro" id="IPR013719">
    <property type="entry name" value="RTT106/SPT16-like_middle_dom"/>
</dbReference>
<keyword evidence="7 10" id="KW-0804">Transcription</keyword>
<dbReference type="Gene3D" id="2.30.29.150">
    <property type="match status" value="1"/>
</dbReference>
<gene>
    <name evidence="14" type="ORF">SteCoe_18682</name>
</gene>
<dbReference type="SUPFAM" id="SSF55920">
    <property type="entry name" value="Creatinase/aminopeptidase"/>
    <property type="match status" value="1"/>
</dbReference>
<comment type="subcellular location">
    <subcellularLocation>
        <location evidence="10">Nucleus</location>
    </subcellularLocation>
    <subcellularLocation>
        <location evidence="10">Chromosome</location>
    </subcellularLocation>
</comment>
<feature type="region of interest" description="Disordered" evidence="11">
    <location>
        <begin position="730"/>
        <end position="824"/>
    </location>
</feature>
<keyword evidence="5 10" id="KW-0805">Transcription regulation</keyword>
<dbReference type="GO" id="GO:0031491">
    <property type="term" value="F:nucleosome binding"/>
    <property type="evidence" value="ECO:0007669"/>
    <property type="project" value="TreeGrafter"/>
</dbReference>
<feature type="compositionally biased region" description="Acidic residues" evidence="11">
    <location>
        <begin position="730"/>
        <end position="797"/>
    </location>
</feature>
<dbReference type="FunFam" id="2.30.29.150:FF:000004">
    <property type="entry name" value="FACT complex subunit SPT16"/>
    <property type="match status" value="1"/>
</dbReference>
<dbReference type="GO" id="GO:0006368">
    <property type="term" value="P:transcription elongation by RNA polymerase II"/>
    <property type="evidence" value="ECO:0007669"/>
    <property type="project" value="TreeGrafter"/>
</dbReference>
<dbReference type="Pfam" id="PF08644">
    <property type="entry name" value="SPT16"/>
    <property type="match status" value="1"/>
</dbReference>
<keyword evidence="6" id="KW-0175">Coiled coil</keyword>
<comment type="function">
    <text evidence="10">Component of the FACT complex, a general chromatin factor that acts to reorganize nucleosomes. The FACT complex is involved in multiple processes that require DNA as a template such as mRNA elongation, DNA replication and DNA repair. During transcription elongation the FACT complex acts as a histone chaperone that both destabilizes and restores nucleosomal structure. It facilitates the passage of RNA polymerase II and transcription by promoting the dissociation of one histone H2A-H2B dimer from the nucleosome, then subsequently promotes the reestablishment of the nucleosome following the passage of RNA polymerase II.</text>
</comment>
<accession>A0A1R2BVX8</accession>
<keyword evidence="4 10" id="KW-0227">DNA damage</keyword>
<dbReference type="InterPro" id="IPR056595">
    <property type="entry name" value="Fact-SPT16_PH"/>
</dbReference>
<protein>
    <recommendedName>
        <fullName evidence="10">FACT complex subunit</fullName>
    </recommendedName>
</protein>
<evidence type="ECO:0000256" key="10">
    <source>
        <dbReference type="RuleBase" id="RU367052"/>
    </source>
</evidence>
<evidence type="ECO:0000256" key="6">
    <source>
        <dbReference type="ARBA" id="ARBA00023054"/>
    </source>
</evidence>
<dbReference type="Gene3D" id="3.90.230.10">
    <property type="entry name" value="Creatinase/methionine aminopeptidase superfamily"/>
    <property type="match status" value="1"/>
</dbReference>
<feature type="domain" description="Histone chaperone RTT106/FACT complex subunit SPT16-like middle" evidence="13">
    <location>
        <begin position="610"/>
        <end position="700"/>
    </location>
</feature>
<dbReference type="Pfam" id="PF21091">
    <property type="entry name" value="SPT16_C"/>
    <property type="match status" value="1"/>
</dbReference>
<evidence type="ECO:0000256" key="5">
    <source>
        <dbReference type="ARBA" id="ARBA00023015"/>
    </source>
</evidence>
<evidence type="ECO:0000256" key="3">
    <source>
        <dbReference type="ARBA" id="ARBA00022705"/>
    </source>
</evidence>
<dbReference type="InterPro" id="IPR011993">
    <property type="entry name" value="PH-like_dom_sf"/>
</dbReference>
<name>A0A1R2BVX8_9CILI</name>
<keyword evidence="15" id="KW-1185">Reference proteome</keyword>